<dbReference type="KEGG" id="acru:HHL28_17650"/>
<dbReference type="CDD" id="cd07177">
    <property type="entry name" value="terB_like"/>
    <property type="match status" value="1"/>
</dbReference>
<evidence type="ECO:0000259" key="1">
    <source>
        <dbReference type="Pfam" id="PF05099"/>
    </source>
</evidence>
<evidence type="ECO:0000313" key="2">
    <source>
        <dbReference type="EMBL" id="QJE74642.1"/>
    </source>
</evidence>
<dbReference type="AlphaFoldDB" id="A0A858RBW1"/>
<dbReference type="SUPFAM" id="SSF158682">
    <property type="entry name" value="TerB-like"/>
    <property type="match status" value="1"/>
</dbReference>
<proteinExistence type="predicted"/>
<dbReference type="EMBL" id="CP051775">
    <property type="protein sequence ID" value="QJE74642.1"/>
    <property type="molecule type" value="Genomic_DNA"/>
</dbReference>
<keyword evidence="3" id="KW-1185">Reference proteome</keyword>
<name>A0A858RBW1_9PROT</name>
<dbReference type="InterPro" id="IPR029024">
    <property type="entry name" value="TerB-like"/>
</dbReference>
<sequence>MGLFSMFKSDRGEDMTPHKAFAIALIYGMGADGEMDAEEVGHLLAVIGGSRDGSGTIGVGAQNKALLDSALRYVRSHSPDQFLAEATPILTTAQRLCVLMNLVDSALSDGEAEVEEQQLFDKMQKAFGITDEQFKPYFEVIMLKNDRSVFLDKNHPKNSPDFKVEMPGKAA</sequence>
<organism evidence="2 3">
    <name type="scientific">Aerophototrophica crusticola</name>
    <dbReference type="NCBI Taxonomy" id="1709002"/>
    <lineage>
        <taxon>Bacteria</taxon>
        <taxon>Pseudomonadati</taxon>
        <taxon>Pseudomonadota</taxon>
        <taxon>Alphaproteobacteria</taxon>
        <taxon>Rhodospirillales</taxon>
        <taxon>Rhodospirillaceae</taxon>
        <taxon>Aerophototrophica</taxon>
    </lineage>
</organism>
<gene>
    <name evidence="2" type="ORF">HHL28_17650</name>
</gene>
<dbReference type="Gene3D" id="1.10.3680.10">
    <property type="entry name" value="TerB-like"/>
    <property type="match status" value="1"/>
</dbReference>
<reference evidence="2" key="1">
    <citation type="submission" date="2020-04" db="EMBL/GenBank/DDBJ databases">
        <title>A desert anoxygenic phototrophic bacterium fixes CO2 using RubisCO under aerobic conditions.</title>
        <authorList>
            <person name="Tang K."/>
        </authorList>
    </citation>
    <scope>NUCLEOTIDE SEQUENCE [LARGE SCALE GENOMIC DNA]</scope>
    <source>
        <strain evidence="2">MIMtkB3</strain>
    </source>
</reference>
<dbReference type="InterPro" id="IPR007791">
    <property type="entry name" value="DjlA_N"/>
</dbReference>
<dbReference type="Proteomes" id="UP000501891">
    <property type="component" value="Chromosome"/>
</dbReference>
<evidence type="ECO:0000313" key="3">
    <source>
        <dbReference type="Proteomes" id="UP000501891"/>
    </source>
</evidence>
<protein>
    <submittedName>
        <fullName evidence="2">TerB family tellurite resistance protein</fullName>
    </submittedName>
</protein>
<feature type="domain" description="Co-chaperone DjlA N-terminal" evidence="1">
    <location>
        <begin position="22"/>
        <end position="135"/>
    </location>
</feature>
<accession>A0A858RBW1</accession>
<dbReference type="Pfam" id="PF05099">
    <property type="entry name" value="TerB"/>
    <property type="match status" value="1"/>
</dbReference>